<dbReference type="GO" id="GO:0005886">
    <property type="term" value="C:plasma membrane"/>
    <property type="evidence" value="ECO:0007669"/>
    <property type="project" value="TreeGrafter"/>
</dbReference>
<keyword evidence="3 6" id="KW-0812">Transmembrane</keyword>
<organism evidence="7 8">
    <name type="scientific">Nisaea acidiphila</name>
    <dbReference type="NCBI Taxonomy" id="1862145"/>
    <lineage>
        <taxon>Bacteria</taxon>
        <taxon>Pseudomonadati</taxon>
        <taxon>Pseudomonadota</taxon>
        <taxon>Alphaproteobacteria</taxon>
        <taxon>Rhodospirillales</taxon>
        <taxon>Thalassobaculaceae</taxon>
        <taxon>Nisaea</taxon>
    </lineage>
</organism>
<evidence type="ECO:0000256" key="1">
    <source>
        <dbReference type="ARBA" id="ARBA00004141"/>
    </source>
</evidence>
<dbReference type="PANTHER" id="PTHR30028:SF0">
    <property type="entry name" value="PROTEIN ALUMINUM SENSITIVE 3"/>
    <property type="match status" value="1"/>
</dbReference>
<evidence type="ECO:0000256" key="6">
    <source>
        <dbReference type="SAM" id="Phobius"/>
    </source>
</evidence>
<dbReference type="Proteomes" id="UP001060336">
    <property type="component" value="Chromosome"/>
</dbReference>
<feature type="transmembrane region" description="Helical" evidence="6">
    <location>
        <begin position="183"/>
        <end position="203"/>
    </location>
</feature>
<dbReference type="InterPro" id="IPR005226">
    <property type="entry name" value="UPF0014_fam"/>
</dbReference>
<evidence type="ECO:0000256" key="2">
    <source>
        <dbReference type="ARBA" id="ARBA00005268"/>
    </source>
</evidence>
<gene>
    <name evidence="7" type="primary">fetB</name>
    <name evidence="7" type="ORF">NUH88_03560</name>
</gene>
<dbReference type="AlphaFoldDB" id="A0A9J7AUI9"/>
<keyword evidence="5 6" id="KW-0472">Membrane</keyword>
<keyword evidence="8" id="KW-1185">Reference proteome</keyword>
<evidence type="ECO:0000256" key="4">
    <source>
        <dbReference type="ARBA" id="ARBA00022989"/>
    </source>
</evidence>
<protein>
    <submittedName>
        <fullName evidence="7">Iron export ABC transporter permease subunit FetB</fullName>
    </submittedName>
</protein>
<feature type="transmembrane region" description="Helical" evidence="6">
    <location>
        <begin position="12"/>
        <end position="32"/>
    </location>
</feature>
<proteinExistence type="inferred from homology"/>
<accession>A0A9J7AUI9</accession>
<sequence length="268" mass="28581">MTYEALSYADLALAALLLLINGAVSIAFELGLARSLAIASVRMVVQLLLIGLILDFLLTTVSPFWTGLAVATMLGFAGYEAMARQDRKLKGFWGYGLGAGAMSFAALLMLGFALTTQVTADPWYHPRYLLPLLGMVLGNCMTGVALAIRAITMALVDGKAGVEAQLALGRSFRQAVLPMTRSALRTALTPTVNSMAATGLVYLPGMMTGQILAGIDPVEAVKYQLLVMFLIAGATAIGVTVVVFAVQRRLTDSHDRLRLDRLSAPKDR</sequence>
<evidence type="ECO:0000256" key="5">
    <source>
        <dbReference type="ARBA" id="ARBA00023136"/>
    </source>
</evidence>
<feature type="transmembrane region" description="Helical" evidence="6">
    <location>
        <begin position="223"/>
        <end position="246"/>
    </location>
</feature>
<feature type="transmembrane region" description="Helical" evidence="6">
    <location>
        <begin position="94"/>
        <end position="116"/>
    </location>
</feature>
<keyword evidence="4 6" id="KW-1133">Transmembrane helix</keyword>
<name>A0A9J7AUI9_9PROT</name>
<evidence type="ECO:0000313" key="8">
    <source>
        <dbReference type="Proteomes" id="UP001060336"/>
    </source>
</evidence>
<dbReference type="PANTHER" id="PTHR30028">
    <property type="entry name" value="UPF0014 INNER MEMBRANE PROTEIN YBBM-RELATED"/>
    <property type="match status" value="1"/>
</dbReference>
<reference evidence="7" key="1">
    <citation type="submission" date="2022-08" db="EMBL/GenBank/DDBJ databases">
        <title>Nisaea acidiphila sp. nov., isolated from a marine algal debris and emended description of the genus Nisaea Urios et al. 2008.</title>
        <authorList>
            <person name="Kwon K."/>
        </authorList>
    </citation>
    <scope>NUCLEOTIDE SEQUENCE</scope>
    <source>
        <strain evidence="7">MEBiC11861</strain>
    </source>
</reference>
<feature type="transmembrane region" description="Helical" evidence="6">
    <location>
        <begin position="128"/>
        <end position="148"/>
    </location>
</feature>
<dbReference type="EMBL" id="CP102480">
    <property type="protein sequence ID" value="UUX50782.1"/>
    <property type="molecule type" value="Genomic_DNA"/>
</dbReference>
<dbReference type="Pfam" id="PF03649">
    <property type="entry name" value="UPF0014"/>
    <property type="match status" value="1"/>
</dbReference>
<comment type="subcellular location">
    <subcellularLocation>
        <location evidence="1">Membrane</location>
        <topology evidence="1">Multi-pass membrane protein</topology>
    </subcellularLocation>
</comment>
<dbReference type="KEGG" id="naci:NUH88_03560"/>
<comment type="similarity">
    <text evidence="2">Belongs to the UPF0014 family.</text>
</comment>
<evidence type="ECO:0000313" key="7">
    <source>
        <dbReference type="EMBL" id="UUX50782.1"/>
    </source>
</evidence>
<evidence type="ECO:0000256" key="3">
    <source>
        <dbReference type="ARBA" id="ARBA00022692"/>
    </source>
</evidence>
<dbReference type="RefSeq" id="WP_257770011.1">
    <property type="nucleotide sequence ID" value="NZ_CP102480.1"/>
</dbReference>